<dbReference type="Gene3D" id="3.40.50.150">
    <property type="entry name" value="Vaccinia Virus protein VP39"/>
    <property type="match status" value="1"/>
</dbReference>
<accession>A0A0F8Y3Q1</accession>
<dbReference type="InterPro" id="IPR013217">
    <property type="entry name" value="Methyltransf_12"/>
</dbReference>
<proteinExistence type="predicted"/>
<evidence type="ECO:0000259" key="1">
    <source>
        <dbReference type="Pfam" id="PF08242"/>
    </source>
</evidence>
<gene>
    <name evidence="2" type="ORF">LCGC14_2867560</name>
</gene>
<dbReference type="SUPFAM" id="SSF53335">
    <property type="entry name" value="S-adenosyl-L-methionine-dependent methyltransferases"/>
    <property type="match status" value="1"/>
</dbReference>
<evidence type="ECO:0000313" key="2">
    <source>
        <dbReference type="EMBL" id="KKK76052.1"/>
    </source>
</evidence>
<name>A0A0F8Y3Q1_9ZZZZ</name>
<dbReference type="CDD" id="cd02440">
    <property type="entry name" value="AdoMet_MTases"/>
    <property type="match status" value="1"/>
</dbReference>
<comment type="caution">
    <text evidence="2">The sequence shown here is derived from an EMBL/GenBank/DDBJ whole genome shotgun (WGS) entry which is preliminary data.</text>
</comment>
<dbReference type="InterPro" id="IPR029063">
    <property type="entry name" value="SAM-dependent_MTases_sf"/>
</dbReference>
<dbReference type="AlphaFoldDB" id="A0A0F8Y3Q1"/>
<reference evidence="2" key="1">
    <citation type="journal article" date="2015" name="Nature">
        <title>Complex archaea that bridge the gap between prokaryotes and eukaryotes.</title>
        <authorList>
            <person name="Spang A."/>
            <person name="Saw J.H."/>
            <person name="Jorgensen S.L."/>
            <person name="Zaremba-Niedzwiedzka K."/>
            <person name="Martijn J."/>
            <person name="Lind A.E."/>
            <person name="van Eijk R."/>
            <person name="Schleper C."/>
            <person name="Guy L."/>
            <person name="Ettema T.J."/>
        </authorList>
    </citation>
    <scope>NUCLEOTIDE SEQUENCE</scope>
</reference>
<dbReference type="EMBL" id="LAZR01055580">
    <property type="protein sequence ID" value="KKK76052.1"/>
    <property type="molecule type" value="Genomic_DNA"/>
</dbReference>
<protein>
    <recommendedName>
        <fullName evidence="1">Methyltransferase type 12 domain-containing protein</fullName>
    </recommendedName>
</protein>
<feature type="domain" description="Methyltransferase type 12" evidence="1">
    <location>
        <begin position="58"/>
        <end position="128"/>
    </location>
</feature>
<dbReference type="Pfam" id="PF08242">
    <property type="entry name" value="Methyltransf_12"/>
    <property type="match status" value="1"/>
</dbReference>
<organism evidence="2">
    <name type="scientific">marine sediment metagenome</name>
    <dbReference type="NCBI Taxonomy" id="412755"/>
    <lineage>
        <taxon>unclassified sequences</taxon>
        <taxon>metagenomes</taxon>
        <taxon>ecological metagenomes</taxon>
    </lineage>
</organism>
<sequence length="214" mass="25666">MKKNKIYDEIIEHYESCLEKYGDSHLGVDWPKIGDVDKRYQVMLEIIDLHIKGKIKLLDFGCGTSHLYEYIKKHNREKIEYYGLDISEKFINLSKSKFPSITYYHSDILEDDTCIPNFDYIIMNGIFTEKRGLSFNEMLDYFKELIEKVFKKANRGIAFNVMSKHVDWERDDLFHLPFDVMADFLKKNISRHFIIRNDYGLYEYSVFVYKEENI</sequence>